<dbReference type="AlphaFoldDB" id="A0A8J5C309"/>
<dbReference type="InterPro" id="IPR018957">
    <property type="entry name" value="Znf_C3HC4_RING-type"/>
</dbReference>
<dbReference type="PANTHER" id="PTHR10579">
    <property type="entry name" value="CALCIUM-ACTIVATED CHLORIDE CHANNEL REGULATOR"/>
    <property type="match status" value="1"/>
</dbReference>
<accession>A0A8J5C309</accession>
<dbReference type="OrthoDB" id="687730at2759"/>
<evidence type="ECO:0000256" key="2">
    <source>
        <dbReference type="PROSITE-ProRule" id="PRU00175"/>
    </source>
</evidence>
<reference evidence="4 5" key="1">
    <citation type="submission" date="2020-08" db="EMBL/GenBank/DDBJ databases">
        <title>Plant Genome Project.</title>
        <authorList>
            <person name="Zhang R.-G."/>
        </authorList>
    </citation>
    <scope>NUCLEOTIDE SEQUENCE [LARGE SCALE GENOMIC DNA]</scope>
    <source>
        <tissue evidence="4">Rhizome</tissue>
    </source>
</reference>
<keyword evidence="2" id="KW-0863">Zinc-finger</keyword>
<keyword evidence="5" id="KW-1185">Reference proteome</keyword>
<keyword evidence="1" id="KW-0479">Metal-binding</keyword>
<proteinExistence type="predicted"/>
<organism evidence="4 5">
    <name type="scientific">Zingiber officinale</name>
    <name type="common">Ginger</name>
    <name type="synonym">Amomum zingiber</name>
    <dbReference type="NCBI Taxonomy" id="94328"/>
    <lineage>
        <taxon>Eukaryota</taxon>
        <taxon>Viridiplantae</taxon>
        <taxon>Streptophyta</taxon>
        <taxon>Embryophyta</taxon>
        <taxon>Tracheophyta</taxon>
        <taxon>Spermatophyta</taxon>
        <taxon>Magnoliopsida</taxon>
        <taxon>Liliopsida</taxon>
        <taxon>Zingiberales</taxon>
        <taxon>Zingiberaceae</taxon>
        <taxon>Zingiber</taxon>
    </lineage>
</organism>
<evidence type="ECO:0000259" key="3">
    <source>
        <dbReference type="PROSITE" id="PS50089"/>
    </source>
</evidence>
<evidence type="ECO:0000313" key="5">
    <source>
        <dbReference type="Proteomes" id="UP000734854"/>
    </source>
</evidence>
<gene>
    <name evidence="4" type="ORF">ZIOFF_072805</name>
</gene>
<dbReference type="Pfam" id="PF00097">
    <property type="entry name" value="zf-C3HC4"/>
    <property type="match status" value="1"/>
</dbReference>
<dbReference type="GO" id="GO:0008270">
    <property type="term" value="F:zinc ion binding"/>
    <property type="evidence" value="ECO:0007669"/>
    <property type="project" value="UniProtKB-KW"/>
</dbReference>
<comment type="caution">
    <text evidence="4">The sequence shown here is derived from an EMBL/GenBank/DDBJ whole genome shotgun (WGS) entry which is preliminary data.</text>
</comment>
<protein>
    <recommendedName>
        <fullName evidence="3">RING-type domain-containing protein</fullName>
    </recommendedName>
</protein>
<evidence type="ECO:0000313" key="4">
    <source>
        <dbReference type="EMBL" id="KAG6468232.1"/>
    </source>
</evidence>
<evidence type="ECO:0000256" key="1">
    <source>
        <dbReference type="ARBA" id="ARBA00022723"/>
    </source>
</evidence>
<dbReference type="SMART" id="SM00184">
    <property type="entry name" value="RING"/>
    <property type="match status" value="1"/>
</dbReference>
<feature type="domain" description="RING-type" evidence="3">
    <location>
        <begin position="57"/>
        <end position="108"/>
    </location>
</feature>
<sequence length="497" mass="53976">MGGGSSTLRRISCASFCNVHDDQLLFQTISSSTPKNKDGKVKVEVAEPKEVAAKNFCAICLEFLAVAGGGDGEGSGQAIFTGQCGHAFHFPCIASNVRHGSVTCPICRAHWSQLPRESCAATADPVLRILDHSIASSRVNRLSFLRSTRYDDDDPVDLRAADRTRLHFGLVVSPCFSSLSPPLMPLPALQHHFCRREARRSASPLLAGSRRTAAYLSVKLAPQPPIDLVLVASPNGPHLRLLRQAMALVVFWTRPADRLAIVTHSTAATRALPLRRMTAQGKRAALAAIDRLFYLGEAEPAEGLLKAAKILEERRHRNPLSCILHLSDHPTRSYVCRDLSQAPIPVYRFHVGFGFGFRSGFVMHELEELLGRLVGGAVMDAQVRVGEGVVRLGDMRGGEERRIPLDWVADCGFTTVGYSYVEALGADQAVRTGEVVVVAAAAAAEIGEKTRRREDNDGERAVIGGGGGRGSGCGEGWDYFDPLMARRWAKHLHGHKL</sequence>
<name>A0A8J5C309_ZINOF</name>
<dbReference type="InterPro" id="IPR051266">
    <property type="entry name" value="CLCR"/>
</dbReference>
<dbReference type="PROSITE" id="PS50089">
    <property type="entry name" value="ZF_RING_2"/>
    <property type="match status" value="1"/>
</dbReference>
<dbReference type="InterPro" id="IPR001841">
    <property type="entry name" value="Znf_RING"/>
</dbReference>
<dbReference type="EMBL" id="JACMSC010000022">
    <property type="protein sequence ID" value="KAG6468232.1"/>
    <property type="molecule type" value="Genomic_DNA"/>
</dbReference>
<dbReference type="Proteomes" id="UP000734854">
    <property type="component" value="Unassembled WGS sequence"/>
</dbReference>
<keyword evidence="2" id="KW-0862">Zinc</keyword>
<dbReference type="PANTHER" id="PTHR10579:SF47">
    <property type="entry name" value="OS09G0298500 PROTEIN"/>
    <property type="match status" value="1"/>
</dbReference>